<evidence type="ECO:0000256" key="1">
    <source>
        <dbReference type="ARBA" id="ARBA00004123"/>
    </source>
</evidence>
<evidence type="ECO:0000256" key="3">
    <source>
        <dbReference type="ARBA" id="ARBA00022771"/>
    </source>
</evidence>
<reference evidence="9" key="1">
    <citation type="submission" date="2020-07" db="EMBL/GenBank/DDBJ databases">
        <title>Genome sequence and genetic diversity analysis of an under-domesticated orphan crop, white fonio (Digitaria exilis).</title>
        <authorList>
            <person name="Bennetzen J.L."/>
            <person name="Chen S."/>
            <person name="Ma X."/>
            <person name="Wang X."/>
            <person name="Yssel A.E.J."/>
            <person name="Chaluvadi S.R."/>
            <person name="Johnson M."/>
            <person name="Gangashetty P."/>
            <person name="Hamidou F."/>
            <person name="Sanogo M.D."/>
            <person name="Zwaenepoel A."/>
            <person name="Wallace J."/>
            <person name="Van De Peer Y."/>
            <person name="Van Deynze A."/>
        </authorList>
    </citation>
    <scope>NUCLEOTIDE SEQUENCE</scope>
    <source>
        <tissue evidence="9">Leaves</tissue>
    </source>
</reference>
<dbReference type="Pfam" id="PF07227">
    <property type="entry name" value="PHD_Oberon"/>
    <property type="match status" value="1"/>
</dbReference>
<gene>
    <name evidence="9" type="ORF">HU200_043142</name>
</gene>
<evidence type="ECO:0000256" key="2">
    <source>
        <dbReference type="ARBA" id="ARBA00022723"/>
    </source>
</evidence>
<feature type="region of interest" description="Disordered" evidence="6">
    <location>
        <begin position="562"/>
        <end position="596"/>
    </location>
</feature>
<dbReference type="PANTHER" id="PTHR46286">
    <property type="entry name" value="VIN3-LIKE PROTEIN 2-RELATED"/>
    <property type="match status" value="1"/>
</dbReference>
<keyword evidence="4" id="KW-0862">Zinc</keyword>
<proteinExistence type="predicted"/>
<feature type="region of interest" description="Disordered" evidence="6">
    <location>
        <begin position="1"/>
        <end position="22"/>
    </location>
</feature>
<dbReference type="GO" id="GO:0008270">
    <property type="term" value="F:zinc ion binding"/>
    <property type="evidence" value="ECO:0007669"/>
    <property type="project" value="UniProtKB-KW"/>
</dbReference>
<dbReference type="Proteomes" id="UP000636709">
    <property type="component" value="Unassembled WGS sequence"/>
</dbReference>
<dbReference type="GO" id="GO:0040029">
    <property type="term" value="P:epigenetic regulation of gene expression"/>
    <property type="evidence" value="ECO:0007669"/>
    <property type="project" value="InterPro"/>
</dbReference>
<evidence type="ECO:0000313" key="9">
    <source>
        <dbReference type="EMBL" id="KAF8687449.1"/>
    </source>
</evidence>
<keyword evidence="10" id="KW-1185">Reference proteome</keyword>
<dbReference type="PANTHER" id="PTHR46286:SF5">
    <property type="entry name" value="FIBRONECTIN TYPE-III DOMAIN-CONTAINING PROTEIN"/>
    <property type="match status" value="1"/>
</dbReference>
<comment type="caution">
    <text evidence="9">The sequence shown here is derived from an EMBL/GenBank/DDBJ whole genome shotgun (WGS) entry which is preliminary data.</text>
</comment>
<evidence type="ECO:0000256" key="5">
    <source>
        <dbReference type="ARBA" id="ARBA00023242"/>
    </source>
</evidence>
<dbReference type="GO" id="GO:0005634">
    <property type="term" value="C:nucleus"/>
    <property type="evidence" value="ECO:0007669"/>
    <property type="project" value="UniProtKB-SubCell"/>
</dbReference>
<protein>
    <recommendedName>
        <fullName evidence="11">Oberon PHD finger domain-containing protein</fullName>
    </recommendedName>
</protein>
<dbReference type="Pfam" id="PF23380">
    <property type="entry name" value="VIN3_C"/>
    <property type="match status" value="1"/>
</dbReference>
<keyword evidence="3" id="KW-0863">Zinc-finger</keyword>
<keyword evidence="2" id="KW-0479">Metal-binding</keyword>
<organism evidence="9 10">
    <name type="scientific">Digitaria exilis</name>
    <dbReference type="NCBI Taxonomy" id="1010633"/>
    <lineage>
        <taxon>Eukaryota</taxon>
        <taxon>Viridiplantae</taxon>
        <taxon>Streptophyta</taxon>
        <taxon>Embryophyta</taxon>
        <taxon>Tracheophyta</taxon>
        <taxon>Spermatophyta</taxon>
        <taxon>Magnoliopsida</taxon>
        <taxon>Liliopsida</taxon>
        <taxon>Poales</taxon>
        <taxon>Poaceae</taxon>
        <taxon>PACMAD clade</taxon>
        <taxon>Panicoideae</taxon>
        <taxon>Panicodae</taxon>
        <taxon>Paniceae</taxon>
        <taxon>Anthephorinae</taxon>
        <taxon>Digitaria</taxon>
    </lineage>
</organism>
<evidence type="ECO:0000259" key="8">
    <source>
        <dbReference type="Pfam" id="PF23380"/>
    </source>
</evidence>
<accession>A0A835BA83</accession>
<evidence type="ECO:0000259" key="7">
    <source>
        <dbReference type="Pfam" id="PF07227"/>
    </source>
</evidence>
<feature type="domain" description="VIN3-like C-terminal" evidence="8">
    <location>
        <begin position="600"/>
        <end position="655"/>
    </location>
</feature>
<dbReference type="InterPro" id="IPR032881">
    <property type="entry name" value="Oberon-like_PHD"/>
</dbReference>
<dbReference type="GO" id="GO:0010048">
    <property type="term" value="P:vernalization response"/>
    <property type="evidence" value="ECO:0007669"/>
    <property type="project" value="InterPro"/>
</dbReference>
<evidence type="ECO:0000256" key="6">
    <source>
        <dbReference type="SAM" id="MobiDB-lite"/>
    </source>
</evidence>
<dbReference type="InterPro" id="IPR044514">
    <property type="entry name" value="VIN3-like"/>
</dbReference>
<feature type="compositionally biased region" description="Basic and acidic residues" evidence="6">
    <location>
        <begin position="272"/>
        <end position="295"/>
    </location>
</feature>
<evidence type="ECO:0008006" key="11">
    <source>
        <dbReference type="Google" id="ProtNLM"/>
    </source>
</evidence>
<evidence type="ECO:0000313" key="10">
    <source>
        <dbReference type="Proteomes" id="UP000636709"/>
    </source>
</evidence>
<comment type="subcellular location">
    <subcellularLocation>
        <location evidence="1">Nucleus</location>
    </subcellularLocation>
</comment>
<dbReference type="OrthoDB" id="10539511at2759"/>
<keyword evidence="5" id="KW-0539">Nucleus</keyword>
<dbReference type="InterPro" id="IPR056990">
    <property type="entry name" value="VIN3-like_C"/>
</dbReference>
<name>A0A835BA83_9POAL</name>
<feature type="domain" description="Oberon-like PHD finger" evidence="7">
    <location>
        <begin position="36"/>
        <end position="155"/>
    </location>
</feature>
<evidence type="ECO:0000256" key="4">
    <source>
        <dbReference type="ARBA" id="ARBA00022833"/>
    </source>
</evidence>
<feature type="region of interest" description="Disordered" evidence="6">
    <location>
        <begin position="271"/>
        <end position="302"/>
    </location>
</feature>
<dbReference type="EMBL" id="JACEFO010002056">
    <property type="protein sequence ID" value="KAF8687449.1"/>
    <property type="molecule type" value="Genomic_DNA"/>
</dbReference>
<feature type="compositionally biased region" description="Basic and acidic residues" evidence="6">
    <location>
        <begin position="587"/>
        <end position="596"/>
    </location>
</feature>
<sequence length="712" mass="79158">MNGESSYPSKRQRKNGSSSLPASNGVSALTENAHLCQNSACRATIHSGDKFCKCCSCCICFKYDDNKDPTLWIFCNSDHQLQEESCGFSCHLECAIEDERSGIQQSGQTKKLDGDYCCTQCGKQNGLLRCLEKQLLVAKDARSLDVLCHRIFLSYKILISTKKYMVLHDIVDTAIKKLEAEVGPITGSCMTHCRVPPSNSQISNVGDVGESKVCGVEKFPGVSAATFDEEQEIPRSNAQIATPAHSGNMLVDPPEDHVPQDWYLNAETDLESSSRLDNSSDAHNENELACEKTGNEIKSGNGISATRSKLKICNHIPETGSSYAQRETIARNKLAPGQDMGTSVSPSFAGTADTITEVSSPEVALMGDPSHTRMINTHESERRELCNHIIKGCGRLEMLAYEMGKREAEAYLKAEVVRLTEELETAGREKANALMKTKSIEEALRTESEWSQRIEMKDLEKEVDELNKKNELMNQMIDQVTKSSEEENKDQVEQLNKEIEHASQTWKSSEGEKAALEDQVNKMNQRIEEASRALELEKTIVEKANQEKKALEDQVKQLNQRIEGASRAPELEKTVPESSSNKSLSGKPEEVNREDGQSESSYEYCVKVLRRLGCEGYIEASFRVKFLTWFCLRAMPHERRVVSVYVDTLIDDPHQEAPHALGDVEVLEPGQGVGGDVDAGCKRALGNVQVLKRRQQQAGEEEAAMAQHRRPL</sequence>
<dbReference type="AlphaFoldDB" id="A0A835BA83"/>